<feature type="transmembrane region" description="Helical" evidence="1">
    <location>
        <begin position="22"/>
        <end position="40"/>
    </location>
</feature>
<dbReference type="Proteomes" id="UP000326979">
    <property type="component" value="Unassembled WGS sequence"/>
</dbReference>
<organism evidence="2 3">
    <name type="scientific">Streptomyces phyllanthi</name>
    <dbReference type="NCBI Taxonomy" id="1803180"/>
    <lineage>
        <taxon>Bacteria</taxon>
        <taxon>Bacillati</taxon>
        <taxon>Actinomycetota</taxon>
        <taxon>Actinomycetes</taxon>
        <taxon>Kitasatosporales</taxon>
        <taxon>Streptomycetaceae</taxon>
        <taxon>Streptomyces</taxon>
    </lineage>
</organism>
<keyword evidence="1" id="KW-0472">Membrane</keyword>
<evidence type="ECO:0000313" key="3">
    <source>
        <dbReference type="Proteomes" id="UP000326979"/>
    </source>
</evidence>
<gene>
    <name evidence="2" type="ORF">FNH04_39375</name>
</gene>
<accession>A0A5N8WE68</accession>
<keyword evidence="1" id="KW-0812">Transmembrane</keyword>
<name>A0A5N8WE68_9ACTN</name>
<dbReference type="AlphaFoldDB" id="A0A5N8WE68"/>
<dbReference type="OrthoDB" id="227596at2"/>
<comment type="caution">
    <text evidence="2">The sequence shown here is derived from an EMBL/GenBank/DDBJ whole genome shotgun (WGS) entry which is preliminary data.</text>
</comment>
<proteinExistence type="predicted"/>
<evidence type="ECO:0000256" key="1">
    <source>
        <dbReference type="SAM" id="Phobius"/>
    </source>
</evidence>
<keyword evidence="3" id="KW-1185">Reference proteome</keyword>
<sequence length="77" mass="8856">MVLTLVATGVVAVSVVPAWLPLRSRFVAVVVCAATLPWFAGRFRRQYQELLRAGRERAEQLRREQEPVADHAWLRER</sequence>
<dbReference type="EMBL" id="VJZE01000505">
    <property type="protein sequence ID" value="MPY45750.1"/>
    <property type="molecule type" value="Genomic_DNA"/>
</dbReference>
<dbReference type="RefSeq" id="WP_152790828.1">
    <property type="nucleotide sequence ID" value="NZ_BAABEQ010000018.1"/>
</dbReference>
<evidence type="ECO:0000313" key="2">
    <source>
        <dbReference type="EMBL" id="MPY45750.1"/>
    </source>
</evidence>
<keyword evidence="1" id="KW-1133">Transmembrane helix</keyword>
<reference evidence="2 3" key="1">
    <citation type="submission" date="2019-07" db="EMBL/GenBank/DDBJ databases">
        <title>New species of Amycolatopsis and Streptomyces.</title>
        <authorList>
            <person name="Duangmal K."/>
            <person name="Teo W.F.A."/>
            <person name="Lipun K."/>
        </authorList>
    </citation>
    <scope>NUCLEOTIDE SEQUENCE [LARGE SCALE GENOMIC DNA]</scope>
    <source>
        <strain evidence="2 3">TISTR 2346</strain>
    </source>
</reference>
<protein>
    <submittedName>
        <fullName evidence="2">Uncharacterized protein</fullName>
    </submittedName>
</protein>